<dbReference type="AlphaFoldDB" id="A0A9Q5Z7V2"/>
<sequence>MFVQRDDQLTGLIHLLSLALRLLTIIEFVVRRQLITQSKTLTGPYPDNPKKQTDRPTAERLLRAFSNLTLTIIEVRGQRFGYVPPLTFLHQEIITDTKSESAWGYSFIAHHPIEISSIRRTRREVACGDRGTWRVLSLHLCVSHSPCLFSCLMV</sequence>
<evidence type="ECO:0000313" key="2">
    <source>
        <dbReference type="Proteomes" id="UP000222310"/>
    </source>
</evidence>
<evidence type="ECO:0000313" key="1">
    <source>
        <dbReference type="EMBL" id="PHJ98238.1"/>
    </source>
</evidence>
<organism evidence="1 2">
    <name type="scientific">Nostoc linckia z8</name>
    <dbReference type="NCBI Taxonomy" id="1628746"/>
    <lineage>
        <taxon>Bacteria</taxon>
        <taxon>Bacillati</taxon>
        <taxon>Cyanobacteriota</taxon>
        <taxon>Cyanophyceae</taxon>
        <taxon>Nostocales</taxon>
        <taxon>Nostocaceae</taxon>
        <taxon>Nostoc</taxon>
    </lineage>
</organism>
<dbReference type="Proteomes" id="UP000222310">
    <property type="component" value="Unassembled WGS sequence"/>
</dbReference>
<dbReference type="EMBL" id="LAHD01000102">
    <property type="protein sequence ID" value="PHJ98238.1"/>
    <property type="molecule type" value="Genomic_DNA"/>
</dbReference>
<gene>
    <name evidence="1" type="ORF">VF08_27170</name>
</gene>
<reference evidence="1 2" key="1">
    <citation type="submission" date="2015-02" db="EMBL/GenBank/DDBJ databases">
        <title>Nostoc linckia genome annotation.</title>
        <authorList>
            <person name="Zhou Z."/>
        </authorList>
    </citation>
    <scope>NUCLEOTIDE SEQUENCE [LARGE SCALE GENOMIC DNA]</scope>
    <source>
        <strain evidence="2">z8</strain>
    </source>
</reference>
<comment type="caution">
    <text evidence="1">The sequence shown here is derived from an EMBL/GenBank/DDBJ whole genome shotgun (WGS) entry which is preliminary data.</text>
</comment>
<name>A0A9Q5Z7V2_NOSLI</name>
<protein>
    <submittedName>
        <fullName evidence="1">Uncharacterized protein</fullName>
    </submittedName>
</protein>
<accession>A0A9Q5Z7V2</accession>
<proteinExistence type="predicted"/>